<dbReference type="PANTHER" id="PTHR10434">
    <property type="entry name" value="1-ACYL-SN-GLYCEROL-3-PHOSPHATE ACYLTRANSFERASE"/>
    <property type="match status" value="1"/>
</dbReference>
<keyword evidence="1" id="KW-0808">Transferase</keyword>
<dbReference type="GO" id="GO:0005886">
    <property type="term" value="C:plasma membrane"/>
    <property type="evidence" value="ECO:0007669"/>
    <property type="project" value="TreeGrafter"/>
</dbReference>
<keyword evidence="2 4" id="KW-0012">Acyltransferase</keyword>
<dbReference type="CDD" id="cd07989">
    <property type="entry name" value="LPLAT_AGPAT-like"/>
    <property type="match status" value="1"/>
</dbReference>
<comment type="caution">
    <text evidence="4">The sequence shown here is derived from an EMBL/GenBank/DDBJ whole genome shotgun (WGS) entry which is preliminary data.</text>
</comment>
<dbReference type="Pfam" id="PF01553">
    <property type="entry name" value="Acyltransferase"/>
    <property type="match status" value="1"/>
</dbReference>
<feature type="domain" description="Phospholipid/glycerol acyltransferase" evidence="3">
    <location>
        <begin position="38"/>
        <end position="157"/>
    </location>
</feature>
<gene>
    <name evidence="4" type="ORF">JDV75_06005</name>
</gene>
<evidence type="ECO:0000256" key="1">
    <source>
        <dbReference type="ARBA" id="ARBA00022679"/>
    </source>
</evidence>
<evidence type="ECO:0000313" key="5">
    <source>
        <dbReference type="Proteomes" id="UP000645966"/>
    </source>
</evidence>
<dbReference type="SMART" id="SM00563">
    <property type="entry name" value="PlsC"/>
    <property type="match status" value="1"/>
</dbReference>
<dbReference type="RefSeq" id="WP_198738307.1">
    <property type="nucleotide sequence ID" value="NZ_JAEIOS010000011.1"/>
</dbReference>
<dbReference type="EMBL" id="JAEIOS010000011">
    <property type="protein sequence ID" value="MBI8989314.1"/>
    <property type="molecule type" value="Genomic_DNA"/>
</dbReference>
<dbReference type="PANTHER" id="PTHR10434:SF11">
    <property type="entry name" value="1-ACYL-SN-GLYCEROL-3-PHOSPHATE ACYLTRANSFERASE"/>
    <property type="match status" value="1"/>
</dbReference>
<protein>
    <submittedName>
        <fullName evidence="4">1-acyl-sn-glycerol-3-phosphate acyltransferase</fullName>
    </submittedName>
</protein>
<dbReference type="Proteomes" id="UP000645966">
    <property type="component" value="Unassembled WGS sequence"/>
</dbReference>
<dbReference type="AlphaFoldDB" id="A0A934M777"/>
<organism evidence="4 5">
    <name type="scientific">Corynebacterium meridianum</name>
    <dbReference type="NCBI Taxonomy" id="2765363"/>
    <lineage>
        <taxon>Bacteria</taxon>
        <taxon>Bacillati</taxon>
        <taxon>Actinomycetota</taxon>
        <taxon>Actinomycetes</taxon>
        <taxon>Mycobacteriales</taxon>
        <taxon>Corynebacteriaceae</taxon>
        <taxon>Corynebacterium</taxon>
    </lineage>
</organism>
<evidence type="ECO:0000259" key="3">
    <source>
        <dbReference type="SMART" id="SM00563"/>
    </source>
</evidence>
<dbReference type="InterPro" id="IPR002123">
    <property type="entry name" value="Plipid/glycerol_acylTrfase"/>
</dbReference>
<evidence type="ECO:0000256" key="2">
    <source>
        <dbReference type="ARBA" id="ARBA00023315"/>
    </source>
</evidence>
<reference evidence="4" key="1">
    <citation type="submission" date="2020-12" db="EMBL/GenBank/DDBJ databases">
        <title>Genome public.</title>
        <authorList>
            <person name="Sun Q."/>
        </authorList>
    </citation>
    <scope>NUCLEOTIDE SEQUENCE</scope>
    <source>
        <strain evidence="4">CCM 8863</strain>
    </source>
</reference>
<name>A0A934M777_9CORY</name>
<sequence>MKIKWYWLFKQVAIGPFLRVYNRPEVRGVENVPASGGAIMASNHQSVMDSFFLPLLIPRRVTFLAKQEYFTGKGTIGKLQRAFFLSVGQVPIDRSSGDAARSAIETGIKLVREGKVLGIYPEGTRSPDGRIYRGKTGVARMALATGAPVIPVAMFGTRRANPIGTWIPRPVKVAMHIGPPIDPVEFITSRGLEEGSYEAARALTDRIIEVLVEMTGNEYVDHYAADVKQSLAEGHGYPEGIQPVYNRSR</sequence>
<keyword evidence="5" id="KW-1185">Reference proteome</keyword>
<dbReference type="GO" id="GO:0003841">
    <property type="term" value="F:1-acylglycerol-3-phosphate O-acyltransferase activity"/>
    <property type="evidence" value="ECO:0007669"/>
    <property type="project" value="TreeGrafter"/>
</dbReference>
<dbReference type="SUPFAM" id="SSF69593">
    <property type="entry name" value="Glycerol-3-phosphate (1)-acyltransferase"/>
    <property type="match status" value="1"/>
</dbReference>
<evidence type="ECO:0000313" key="4">
    <source>
        <dbReference type="EMBL" id="MBI8989314.1"/>
    </source>
</evidence>
<accession>A0A934M777</accession>
<proteinExistence type="predicted"/>
<dbReference type="GO" id="GO:0006654">
    <property type="term" value="P:phosphatidic acid biosynthetic process"/>
    <property type="evidence" value="ECO:0007669"/>
    <property type="project" value="TreeGrafter"/>
</dbReference>